<evidence type="ECO:0000259" key="2">
    <source>
        <dbReference type="Pfam" id="PF00487"/>
    </source>
</evidence>
<dbReference type="InterPro" id="IPR012171">
    <property type="entry name" value="Fatty_acid_desaturase"/>
</dbReference>
<keyword evidence="1" id="KW-0472">Membrane</keyword>
<dbReference type="OrthoDB" id="1461976at2759"/>
<dbReference type="OMA" id="KSTHRRH"/>
<accession>A0A284QRE8</accession>
<feature type="transmembrane region" description="Helical" evidence="1">
    <location>
        <begin position="159"/>
        <end position="180"/>
    </location>
</feature>
<dbReference type="AlphaFoldDB" id="A0A284QRE8"/>
<evidence type="ECO:0000313" key="3">
    <source>
        <dbReference type="EMBL" id="SJK99050.1"/>
    </source>
</evidence>
<gene>
    <name evidence="3" type="ORF">ARMOST_02335</name>
</gene>
<dbReference type="GO" id="GO:0016491">
    <property type="term" value="F:oxidoreductase activity"/>
    <property type="evidence" value="ECO:0007669"/>
    <property type="project" value="InterPro"/>
</dbReference>
<dbReference type="InterPro" id="IPR005804">
    <property type="entry name" value="FA_desaturase_dom"/>
</dbReference>
<dbReference type="CDD" id="cd03507">
    <property type="entry name" value="Delta12-FADS-like"/>
    <property type="match status" value="1"/>
</dbReference>
<keyword evidence="4" id="KW-1185">Reference proteome</keyword>
<protein>
    <submittedName>
        <fullName evidence="3">Related to Delta-12 fatty acid desaturase</fullName>
    </submittedName>
</protein>
<dbReference type="Pfam" id="PF00487">
    <property type="entry name" value="FA_desaturase"/>
    <property type="match status" value="1"/>
</dbReference>
<dbReference type="EMBL" id="FUEG01000001">
    <property type="protein sequence ID" value="SJK99050.1"/>
    <property type="molecule type" value="Genomic_DNA"/>
</dbReference>
<dbReference type="Proteomes" id="UP000219338">
    <property type="component" value="Unassembled WGS sequence"/>
</dbReference>
<dbReference type="GO" id="GO:0006629">
    <property type="term" value="P:lipid metabolic process"/>
    <property type="evidence" value="ECO:0007669"/>
    <property type="project" value="InterPro"/>
</dbReference>
<keyword evidence="1" id="KW-0812">Transmembrane</keyword>
<proteinExistence type="predicted"/>
<feature type="transmembrane region" description="Helical" evidence="1">
    <location>
        <begin position="296"/>
        <end position="314"/>
    </location>
</feature>
<feature type="transmembrane region" description="Helical" evidence="1">
    <location>
        <begin position="129"/>
        <end position="147"/>
    </location>
</feature>
<feature type="transmembrane region" description="Helical" evidence="1">
    <location>
        <begin position="96"/>
        <end position="117"/>
    </location>
</feature>
<feature type="transmembrane region" description="Helical" evidence="1">
    <location>
        <begin position="326"/>
        <end position="344"/>
    </location>
</feature>
<name>A0A284QRE8_ARMOS</name>
<evidence type="ECO:0000256" key="1">
    <source>
        <dbReference type="SAM" id="Phobius"/>
    </source>
</evidence>
<feature type="domain" description="Fatty acid desaturase" evidence="2">
    <location>
        <begin position="128"/>
        <end position="417"/>
    </location>
</feature>
<organism evidence="3 4">
    <name type="scientific">Armillaria ostoyae</name>
    <name type="common">Armillaria root rot fungus</name>
    <dbReference type="NCBI Taxonomy" id="47428"/>
    <lineage>
        <taxon>Eukaryota</taxon>
        <taxon>Fungi</taxon>
        <taxon>Dikarya</taxon>
        <taxon>Basidiomycota</taxon>
        <taxon>Agaricomycotina</taxon>
        <taxon>Agaricomycetes</taxon>
        <taxon>Agaricomycetidae</taxon>
        <taxon>Agaricales</taxon>
        <taxon>Marasmiineae</taxon>
        <taxon>Physalacriaceae</taxon>
        <taxon>Armillaria</taxon>
    </lineage>
</organism>
<evidence type="ECO:0000313" key="4">
    <source>
        <dbReference type="Proteomes" id="UP000219338"/>
    </source>
</evidence>
<reference evidence="4" key="1">
    <citation type="journal article" date="2017" name="Nat. Ecol. Evol.">
        <title>Genome expansion and lineage-specific genetic innovations in the forest pathogenic fungi Armillaria.</title>
        <authorList>
            <person name="Sipos G."/>
            <person name="Prasanna A.N."/>
            <person name="Walter M.C."/>
            <person name="O'Connor E."/>
            <person name="Balint B."/>
            <person name="Krizsan K."/>
            <person name="Kiss B."/>
            <person name="Hess J."/>
            <person name="Varga T."/>
            <person name="Slot J."/>
            <person name="Riley R."/>
            <person name="Boka B."/>
            <person name="Rigling D."/>
            <person name="Barry K."/>
            <person name="Lee J."/>
            <person name="Mihaltcheva S."/>
            <person name="LaButti K."/>
            <person name="Lipzen A."/>
            <person name="Waldron R."/>
            <person name="Moloney N.M."/>
            <person name="Sperisen C."/>
            <person name="Kredics L."/>
            <person name="Vagvoelgyi C."/>
            <person name="Patrignani A."/>
            <person name="Fitzpatrick D."/>
            <person name="Nagy I."/>
            <person name="Doyle S."/>
            <person name="Anderson J.B."/>
            <person name="Grigoriev I.V."/>
            <person name="Gueldener U."/>
            <person name="Muensterkoetter M."/>
            <person name="Nagy L.G."/>
        </authorList>
    </citation>
    <scope>NUCLEOTIDE SEQUENCE [LARGE SCALE GENOMIC DNA]</scope>
    <source>
        <strain evidence="4">C18/9</strain>
    </source>
</reference>
<keyword evidence="1" id="KW-1133">Transmembrane helix</keyword>
<sequence>MCVRGLPWRADCLLGNYPSGVRSLSSLGFRPPPSVNGFKYCGKYGLPPLSSSFNMFSDSPEYIRRANTPFVPPTITIAELYAAVPLHLFRKSTTKGLAYVFQDILCAYVLYCLTPYIPLAPAVLRFPLWVAYWWCQGIVLAGWWCLAHEAGHGTISQYAWVNHIVGYVLHTAILAPYYAWRETHRKHHKATMSVERDENYVPRTRSEYGLWDEREDERLGLLGDEEGLPGRRKGLDPHDVFEDAPLYVLSRMLIMQAIGWQLYLLTDAMGNPRYPQGTNHFSPSSVHFKPYHRRQIITSNVGLCIVLTLLLWWASQTSIAHVGRVYGVPYILANHWIVMLTYLHHSDPTMPHYRSRTWSFVRGALATVDRPLLGWVGRVFLHNVSHDHVAHHLFSSIPFYNQPEVTKIIRPLLGNAYNYDTTNTFRALYRTFTQCCFIEDDGDIVFYTNRDGKAARMLAGEEVRPSKIIV</sequence>
<dbReference type="PANTHER" id="PTHR32100">
    <property type="entry name" value="OMEGA-6 FATTY ACID DESATURASE, CHLOROPLASTIC"/>
    <property type="match status" value="1"/>
</dbReference>
<dbReference type="STRING" id="47428.A0A284QRE8"/>